<dbReference type="InterPro" id="IPR027417">
    <property type="entry name" value="P-loop_NTPase"/>
</dbReference>
<evidence type="ECO:0000256" key="6">
    <source>
        <dbReference type="ARBA" id="ARBA00022723"/>
    </source>
</evidence>
<dbReference type="RefSeq" id="WP_101236340.1">
    <property type="nucleotide sequence ID" value="NZ_PISJ01000012.1"/>
</dbReference>
<evidence type="ECO:0000256" key="8">
    <source>
        <dbReference type="ARBA" id="ARBA00022840"/>
    </source>
</evidence>
<evidence type="ECO:0000256" key="1">
    <source>
        <dbReference type="ARBA" id="ARBA00004496"/>
    </source>
</evidence>
<keyword evidence="8" id="KW-0067">ATP-binding</keyword>
<evidence type="ECO:0000313" key="11">
    <source>
        <dbReference type="EMBL" id="PKF34053.1"/>
    </source>
</evidence>
<evidence type="ECO:0000256" key="10">
    <source>
        <dbReference type="ARBA" id="ARBA00032441"/>
    </source>
</evidence>
<dbReference type="SUPFAM" id="SSF52540">
    <property type="entry name" value="P-loop containing nucleoside triphosphate hydrolases"/>
    <property type="match status" value="1"/>
</dbReference>
<keyword evidence="4" id="KW-0963">Cytoplasm</keyword>
<evidence type="ECO:0000256" key="3">
    <source>
        <dbReference type="ARBA" id="ARBA00019010"/>
    </source>
</evidence>
<organism evidence="11 12">
    <name type="scientific">Acinetobacter proteolyticus</name>
    <dbReference type="NCBI Taxonomy" id="1776741"/>
    <lineage>
        <taxon>Bacteria</taxon>
        <taxon>Pseudomonadati</taxon>
        <taxon>Pseudomonadota</taxon>
        <taxon>Gammaproteobacteria</taxon>
        <taxon>Moraxellales</taxon>
        <taxon>Moraxellaceae</taxon>
        <taxon>Acinetobacter</taxon>
    </lineage>
</organism>
<reference evidence="11 12" key="1">
    <citation type="submission" date="2017-12" db="EMBL/GenBank/DDBJ databases">
        <title>Draft Genome sequences of multiple microbial strains isolated from spacecraft associated surfaces.</title>
        <authorList>
            <person name="Seuylemezian A."/>
            <person name="Vaishampayan P."/>
            <person name="Venkateswaran K."/>
        </authorList>
    </citation>
    <scope>NUCLEOTIDE SEQUENCE [LARGE SCALE GENOMIC DNA]</scope>
    <source>
        <strain evidence="11 12">2P01AA</strain>
    </source>
</reference>
<keyword evidence="11" id="KW-0808">Transferase</keyword>
<name>A0A2N0WG48_9GAMM</name>
<dbReference type="Gene3D" id="3.40.50.300">
    <property type="entry name" value="P-loop containing nucleotide triphosphate hydrolases"/>
    <property type="match status" value="1"/>
</dbReference>
<comment type="subcellular location">
    <subcellularLocation>
        <location evidence="1">Cytoplasm</location>
    </subcellularLocation>
</comment>
<sequence>MSSSVKFTLNHEQDTQRFAQILSGHVHSGIIYLIGDLGAGKTTFTRYFLQKLGHQGAVKSPTYTLVEPYTIQGKEIFHFDLYRLNDPYELELMGIRDYLETPDALFLFEWPLKGGDEIPKPDIVIDIQKSEDELTRFVTLTTESEALSQTLQEQLNGA</sequence>
<dbReference type="Proteomes" id="UP000233553">
    <property type="component" value="Unassembled WGS sequence"/>
</dbReference>
<dbReference type="Pfam" id="PF02367">
    <property type="entry name" value="TsaE"/>
    <property type="match status" value="1"/>
</dbReference>
<keyword evidence="9" id="KW-0460">Magnesium</keyword>
<dbReference type="InterPro" id="IPR003442">
    <property type="entry name" value="T6A_TsaE"/>
</dbReference>
<comment type="caution">
    <text evidence="11">The sequence shown here is derived from an EMBL/GenBank/DDBJ whole genome shotgun (WGS) entry which is preliminary data.</text>
</comment>
<evidence type="ECO:0000256" key="2">
    <source>
        <dbReference type="ARBA" id="ARBA00007599"/>
    </source>
</evidence>
<keyword evidence="6" id="KW-0479">Metal-binding</keyword>
<comment type="similarity">
    <text evidence="2">Belongs to the TsaE family.</text>
</comment>
<dbReference type="PANTHER" id="PTHR33540">
    <property type="entry name" value="TRNA THREONYLCARBAMOYLADENOSINE BIOSYNTHESIS PROTEIN TSAE"/>
    <property type="match status" value="1"/>
</dbReference>
<evidence type="ECO:0000256" key="4">
    <source>
        <dbReference type="ARBA" id="ARBA00022490"/>
    </source>
</evidence>
<dbReference type="GO" id="GO:0002949">
    <property type="term" value="P:tRNA threonylcarbamoyladenosine modification"/>
    <property type="evidence" value="ECO:0007669"/>
    <property type="project" value="InterPro"/>
</dbReference>
<evidence type="ECO:0000256" key="5">
    <source>
        <dbReference type="ARBA" id="ARBA00022694"/>
    </source>
</evidence>
<proteinExistence type="inferred from homology"/>
<dbReference type="GO" id="GO:0005737">
    <property type="term" value="C:cytoplasm"/>
    <property type="evidence" value="ECO:0007669"/>
    <property type="project" value="UniProtKB-SubCell"/>
</dbReference>
<dbReference type="NCBIfam" id="TIGR00150">
    <property type="entry name" value="T6A_YjeE"/>
    <property type="match status" value="1"/>
</dbReference>
<evidence type="ECO:0000313" key="12">
    <source>
        <dbReference type="Proteomes" id="UP000233553"/>
    </source>
</evidence>
<gene>
    <name evidence="11" type="ORF">CW311_09415</name>
</gene>
<keyword evidence="5" id="KW-0819">tRNA processing</keyword>
<dbReference type="AlphaFoldDB" id="A0A2N0WG48"/>
<evidence type="ECO:0000256" key="7">
    <source>
        <dbReference type="ARBA" id="ARBA00022741"/>
    </source>
</evidence>
<keyword evidence="7" id="KW-0547">Nucleotide-binding</keyword>
<dbReference type="EMBL" id="PISJ01000012">
    <property type="protein sequence ID" value="PKF34053.1"/>
    <property type="molecule type" value="Genomic_DNA"/>
</dbReference>
<dbReference type="PANTHER" id="PTHR33540:SF2">
    <property type="entry name" value="TRNA THREONYLCARBAMOYLADENOSINE BIOSYNTHESIS PROTEIN TSAE"/>
    <property type="match status" value="1"/>
</dbReference>
<evidence type="ECO:0000256" key="9">
    <source>
        <dbReference type="ARBA" id="ARBA00022842"/>
    </source>
</evidence>
<protein>
    <recommendedName>
        <fullName evidence="3">tRNA threonylcarbamoyladenosine biosynthesis protein TsaE</fullName>
    </recommendedName>
    <alternativeName>
        <fullName evidence="10">t(6)A37 threonylcarbamoyladenosine biosynthesis protein TsaE</fullName>
    </alternativeName>
</protein>
<dbReference type="GO" id="GO:0046872">
    <property type="term" value="F:metal ion binding"/>
    <property type="evidence" value="ECO:0007669"/>
    <property type="project" value="UniProtKB-KW"/>
</dbReference>
<dbReference type="GO" id="GO:0016740">
    <property type="term" value="F:transferase activity"/>
    <property type="evidence" value="ECO:0007669"/>
    <property type="project" value="UniProtKB-KW"/>
</dbReference>
<dbReference type="GO" id="GO:0005524">
    <property type="term" value="F:ATP binding"/>
    <property type="evidence" value="ECO:0007669"/>
    <property type="project" value="UniProtKB-KW"/>
</dbReference>
<accession>A0A2N0WG48</accession>